<dbReference type="SUPFAM" id="SSF52091">
    <property type="entry name" value="SpoIIaa-like"/>
    <property type="match status" value="1"/>
</dbReference>
<evidence type="ECO:0000259" key="1">
    <source>
        <dbReference type="PROSITE" id="PS50801"/>
    </source>
</evidence>
<comment type="caution">
    <text evidence="2">The sequence shown here is derived from an EMBL/GenBank/DDBJ whole genome shotgun (WGS) entry which is preliminary data.</text>
</comment>
<keyword evidence="3" id="KW-1185">Reference proteome</keyword>
<dbReference type="InterPro" id="IPR002645">
    <property type="entry name" value="STAS_dom"/>
</dbReference>
<dbReference type="InterPro" id="IPR036513">
    <property type="entry name" value="STAS_dom_sf"/>
</dbReference>
<evidence type="ECO:0000313" key="2">
    <source>
        <dbReference type="EMBL" id="MFC5495816.1"/>
    </source>
</evidence>
<dbReference type="Gene3D" id="3.30.750.24">
    <property type="entry name" value="STAS domain"/>
    <property type="match status" value="1"/>
</dbReference>
<gene>
    <name evidence="2" type="ORF">ACFPKY_22105</name>
</gene>
<dbReference type="RefSeq" id="WP_345182417.1">
    <property type="nucleotide sequence ID" value="NZ_BAABFQ010000010.1"/>
</dbReference>
<evidence type="ECO:0000313" key="3">
    <source>
        <dbReference type="Proteomes" id="UP001595956"/>
    </source>
</evidence>
<dbReference type="Proteomes" id="UP001595956">
    <property type="component" value="Unassembled WGS sequence"/>
</dbReference>
<feature type="domain" description="STAS" evidence="1">
    <location>
        <begin position="13"/>
        <end position="95"/>
    </location>
</feature>
<accession>A0ABW0N6B0</accession>
<reference evidence="3" key="1">
    <citation type="journal article" date="2019" name="Int. J. Syst. Evol. Microbiol.">
        <title>The Global Catalogue of Microorganisms (GCM) 10K type strain sequencing project: providing services to taxonomists for standard genome sequencing and annotation.</title>
        <authorList>
            <consortium name="The Broad Institute Genomics Platform"/>
            <consortium name="The Broad Institute Genome Sequencing Center for Infectious Disease"/>
            <person name="Wu L."/>
            <person name="Ma J."/>
        </authorList>
    </citation>
    <scope>NUCLEOTIDE SEQUENCE [LARGE SCALE GENOMIC DNA]</scope>
    <source>
        <strain evidence="3">KACC 13778</strain>
    </source>
</reference>
<proteinExistence type="predicted"/>
<organism evidence="2 3">
    <name type="scientific">Nocardioides caricicola</name>
    <dbReference type="NCBI Taxonomy" id="634770"/>
    <lineage>
        <taxon>Bacteria</taxon>
        <taxon>Bacillati</taxon>
        <taxon>Actinomycetota</taxon>
        <taxon>Actinomycetes</taxon>
        <taxon>Propionibacteriales</taxon>
        <taxon>Nocardioidaceae</taxon>
        <taxon>Nocardioides</taxon>
    </lineage>
</organism>
<dbReference type="Pfam" id="PF01740">
    <property type="entry name" value="STAS"/>
    <property type="match status" value="1"/>
</dbReference>
<dbReference type="PROSITE" id="PS50801">
    <property type="entry name" value="STAS"/>
    <property type="match status" value="1"/>
</dbReference>
<sequence length="95" mass="10455">MPHVHYETESRRLRLAGDVLDDDLADLREAVARFVERSEGHLMVDLTAVTELSESAARHLVEVRTAAGARGRRLTLLRRHGTPVDEALRSAAASG</sequence>
<name>A0ABW0N6B0_9ACTN</name>
<protein>
    <submittedName>
        <fullName evidence="2">STAS domain-containing protein</fullName>
    </submittedName>
</protein>
<dbReference type="EMBL" id="JBHSMD010000011">
    <property type="protein sequence ID" value="MFC5495816.1"/>
    <property type="molecule type" value="Genomic_DNA"/>
</dbReference>